<feature type="transmembrane region" description="Helical" evidence="5">
    <location>
        <begin position="380"/>
        <end position="401"/>
    </location>
</feature>
<feature type="transmembrane region" description="Helical" evidence="5">
    <location>
        <begin position="177"/>
        <end position="198"/>
    </location>
</feature>
<keyword evidence="7" id="KW-1185">Reference proteome</keyword>
<dbReference type="EMBL" id="JAHMUF010000021">
    <property type="protein sequence ID" value="KAG7191973.1"/>
    <property type="molecule type" value="Genomic_DNA"/>
</dbReference>
<evidence type="ECO:0000256" key="2">
    <source>
        <dbReference type="ARBA" id="ARBA00022692"/>
    </source>
</evidence>
<name>A0A9P7V641_9ASCO</name>
<evidence type="ECO:0008006" key="8">
    <source>
        <dbReference type="Google" id="ProtNLM"/>
    </source>
</evidence>
<comment type="caution">
    <text evidence="6">The sequence shown here is derived from an EMBL/GenBank/DDBJ whole genome shotgun (WGS) entry which is preliminary data.</text>
</comment>
<protein>
    <recommendedName>
        <fullName evidence="8">DUF895 domain membrane protein</fullName>
    </recommendedName>
</protein>
<evidence type="ECO:0000313" key="6">
    <source>
        <dbReference type="EMBL" id="KAG7191973.1"/>
    </source>
</evidence>
<keyword evidence="2 5" id="KW-0812">Transmembrane</keyword>
<feature type="transmembrane region" description="Helical" evidence="5">
    <location>
        <begin position="267"/>
        <end position="285"/>
    </location>
</feature>
<feature type="transmembrane region" description="Helical" evidence="5">
    <location>
        <begin position="56"/>
        <end position="80"/>
    </location>
</feature>
<gene>
    <name evidence="6" type="ORF">KQ657_002580</name>
</gene>
<dbReference type="InterPro" id="IPR036259">
    <property type="entry name" value="MFS_trans_sf"/>
</dbReference>
<reference evidence="6" key="1">
    <citation type="submission" date="2021-03" db="EMBL/GenBank/DDBJ databases">
        <authorList>
            <person name="Palmer J.M."/>
        </authorList>
    </citation>
    <scope>NUCLEOTIDE SEQUENCE</scope>
    <source>
        <strain evidence="6">ARV_011</strain>
    </source>
</reference>
<evidence type="ECO:0000256" key="3">
    <source>
        <dbReference type="ARBA" id="ARBA00022989"/>
    </source>
</evidence>
<accession>A0A9P7V641</accession>
<sequence>MSEGKSTTTLLHENDGHTKAEVLEDLEAVSSNGKLKWYDKQWVSFIPPYSNAMVQVVMLSCVLFLSPGMFNALTGIGASIDDVATSDNANVALYSTFASIGFFSGTILNTIGLRPSMAFGCTGYIIYAGSLLCFIDTRNKGFVIFSGAYLGVCASCLWVSANTILTSYPTEENKGKAIMIFWVIFNLGAVIGSIIPLANNINNEGFAANKGTYVAFIILMCLGFGLAWLMLPFERVVRTDGSKVSFEKHPHWLKELKALGTTLIREPMILLMFPMFFLSNWFYTYQFNVFNAGRFNLRTRSLNSLLYWLSQMLGAIFVGNLLDWQRFGRAKRAKAGVVVLSILTAVIWGGGLKFEDGYTRENIDQFVSIDYTHSNYVGPMFLYMFYGVYDAVFQNYILWIIGALSNDSKKNAIYSGFYKGIQSAGAAIAWRLDAIHKPYSVLFGTSWGLAQASLVIAIPLIWTVKDHTRTTEETVVEEVLLKQETVHNE</sequence>
<feature type="transmembrane region" description="Helical" evidence="5">
    <location>
        <begin position="335"/>
        <end position="352"/>
    </location>
</feature>
<evidence type="ECO:0000256" key="4">
    <source>
        <dbReference type="ARBA" id="ARBA00023136"/>
    </source>
</evidence>
<feature type="transmembrane region" description="Helical" evidence="5">
    <location>
        <begin position="213"/>
        <end position="233"/>
    </location>
</feature>
<dbReference type="SUPFAM" id="SSF103473">
    <property type="entry name" value="MFS general substrate transporter"/>
    <property type="match status" value="1"/>
</dbReference>
<comment type="subcellular location">
    <subcellularLocation>
        <location evidence="1">Membrane</location>
        <topology evidence="1">Multi-pass membrane protein</topology>
    </subcellularLocation>
</comment>
<dbReference type="PANTHER" id="PTHR23294:SF59">
    <property type="entry name" value="UNC93-LIKE PROTEIN C922.05C"/>
    <property type="match status" value="1"/>
</dbReference>
<evidence type="ECO:0000256" key="1">
    <source>
        <dbReference type="ARBA" id="ARBA00004141"/>
    </source>
</evidence>
<dbReference type="GO" id="GO:0016020">
    <property type="term" value="C:membrane"/>
    <property type="evidence" value="ECO:0007669"/>
    <property type="project" value="UniProtKB-SubCell"/>
</dbReference>
<feature type="transmembrane region" description="Helical" evidence="5">
    <location>
        <begin position="118"/>
        <end position="137"/>
    </location>
</feature>
<feature type="transmembrane region" description="Helical" evidence="5">
    <location>
        <begin position="92"/>
        <end position="111"/>
    </location>
</feature>
<feature type="transmembrane region" description="Helical" evidence="5">
    <location>
        <begin position="143"/>
        <end position="165"/>
    </location>
</feature>
<dbReference type="OrthoDB" id="196103at2759"/>
<organism evidence="6 7">
    <name type="scientific">Scheffersomyces spartinae</name>
    <dbReference type="NCBI Taxonomy" id="45513"/>
    <lineage>
        <taxon>Eukaryota</taxon>
        <taxon>Fungi</taxon>
        <taxon>Dikarya</taxon>
        <taxon>Ascomycota</taxon>
        <taxon>Saccharomycotina</taxon>
        <taxon>Pichiomycetes</taxon>
        <taxon>Debaryomycetaceae</taxon>
        <taxon>Scheffersomyces</taxon>
    </lineage>
</organism>
<dbReference type="Pfam" id="PF07690">
    <property type="entry name" value="MFS_1"/>
    <property type="match status" value="1"/>
</dbReference>
<proteinExistence type="predicted"/>
<feature type="transmembrane region" description="Helical" evidence="5">
    <location>
        <begin position="441"/>
        <end position="462"/>
    </location>
</feature>
<dbReference type="GeneID" id="66115954"/>
<dbReference type="GO" id="GO:0022857">
    <property type="term" value="F:transmembrane transporter activity"/>
    <property type="evidence" value="ECO:0007669"/>
    <property type="project" value="InterPro"/>
</dbReference>
<dbReference type="InterPro" id="IPR051617">
    <property type="entry name" value="UNC-93-like_regulator"/>
</dbReference>
<dbReference type="Proteomes" id="UP000790833">
    <property type="component" value="Unassembled WGS sequence"/>
</dbReference>
<dbReference type="RefSeq" id="XP_043047524.1">
    <property type="nucleotide sequence ID" value="XM_043193337.1"/>
</dbReference>
<keyword evidence="3 5" id="KW-1133">Transmembrane helix</keyword>
<evidence type="ECO:0000313" key="7">
    <source>
        <dbReference type="Proteomes" id="UP000790833"/>
    </source>
</evidence>
<dbReference type="InterPro" id="IPR011701">
    <property type="entry name" value="MFS"/>
</dbReference>
<evidence type="ECO:0000256" key="5">
    <source>
        <dbReference type="SAM" id="Phobius"/>
    </source>
</evidence>
<dbReference type="PANTHER" id="PTHR23294">
    <property type="entry name" value="ET TRANSLATION PRODUCT-RELATED"/>
    <property type="match status" value="1"/>
</dbReference>
<dbReference type="Gene3D" id="1.20.1250.20">
    <property type="entry name" value="MFS general substrate transporter like domains"/>
    <property type="match status" value="2"/>
</dbReference>
<keyword evidence="4 5" id="KW-0472">Membrane</keyword>
<dbReference type="AlphaFoldDB" id="A0A9P7V641"/>